<keyword evidence="4 7" id="KW-0597">Phosphoprotein</keyword>
<dbReference type="Pfam" id="PF00672">
    <property type="entry name" value="HAMP"/>
    <property type="match status" value="1"/>
</dbReference>
<evidence type="ECO:0000256" key="7">
    <source>
        <dbReference type="PROSITE-ProRule" id="PRU00169"/>
    </source>
</evidence>
<protein>
    <recommendedName>
        <fullName evidence="3">histidine kinase</fullName>
        <ecNumber evidence="3">2.7.13.3</ecNumber>
    </recommendedName>
</protein>
<keyword evidence="5" id="KW-0808">Transferase</keyword>
<dbReference type="EC" id="2.7.13.3" evidence="3"/>
<dbReference type="PROSITE" id="PS50885">
    <property type="entry name" value="HAMP"/>
    <property type="match status" value="1"/>
</dbReference>
<keyword evidence="6" id="KW-0418">Kinase</keyword>
<feature type="domain" description="Histidine kinase" evidence="9">
    <location>
        <begin position="305"/>
        <end position="523"/>
    </location>
</feature>
<dbReference type="PANTHER" id="PTHR43047:SF72">
    <property type="entry name" value="OSMOSENSING HISTIDINE PROTEIN KINASE SLN1"/>
    <property type="match status" value="1"/>
</dbReference>
<keyword evidence="13" id="KW-1185">Reference proteome</keyword>
<dbReference type="SMART" id="SM00304">
    <property type="entry name" value="HAMP"/>
    <property type="match status" value="1"/>
</dbReference>
<dbReference type="InterPro" id="IPR001789">
    <property type="entry name" value="Sig_transdc_resp-reg_receiver"/>
</dbReference>
<dbReference type="SUPFAM" id="SSF55874">
    <property type="entry name" value="ATPase domain of HSP90 chaperone/DNA topoisomerase II/histidine kinase"/>
    <property type="match status" value="1"/>
</dbReference>
<dbReference type="SMART" id="SM00388">
    <property type="entry name" value="HisKA"/>
    <property type="match status" value="1"/>
</dbReference>
<organism evidence="12 13">
    <name type="scientific">Bdellovibrio svalbardensis</name>
    <dbReference type="NCBI Taxonomy" id="2972972"/>
    <lineage>
        <taxon>Bacteria</taxon>
        <taxon>Pseudomonadati</taxon>
        <taxon>Bdellovibrionota</taxon>
        <taxon>Bdellovibrionia</taxon>
        <taxon>Bdellovibrionales</taxon>
        <taxon>Pseudobdellovibrionaceae</taxon>
        <taxon>Bdellovibrio</taxon>
    </lineage>
</organism>
<accession>A0ABT6DKC2</accession>
<evidence type="ECO:0000256" key="2">
    <source>
        <dbReference type="ARBA" id="ARBA00004370"/>
    </source>
</evidence>
<evidence type="ECO:0000259" key="9">
    <source>
        <dbReference type="PROSITE" id="PS50109"/>
    </source>
</evidence>
<dbReference type="CDD" id="cd00082">
    <property type="entry name" value="HisKA"/>
    <property type="match status" value="1"/>
</dbReference>
<evidence type="ECO:0000256" key="3">
    <source>
        <dbReference type="ARBA" id="ARBA00012438"/>
    </source>
</evidence>
<feature type="modified residue" description="4-aspartylphosphate" evidence="7">
    <location>
        <position position="612"/>
    </location>
</feature>
<evidence type="ECO:0000259" key="10">
    <source>
        <dbReference type="PROSITE" id="PS50110"/>
    </source>
</evidence>
<feature type="transmembrane region" description="Helical" evidence="8">
    <location>
        <begin position="14"/>
        <end position="35"/>
    </location>
</feature>
<dbReference type="PANTHER" id="PTHR43047">
    <property type="entry name" value="TWO-COMPONENT HISTIDINE PROTEIN KINASE"/>
    <property type="match status" value="1"/>
</dbReference>
<dbReference type="Pfam" id="PF02518">
    <property type="entry name" value="HATPase_c"/>
    <property type="match status" value="1"/>
</dbReference>
<dbReference type="SMART" id="SM00387">
    <property type="entry name" value="HATPase_c"/>
    <property type="match status" value="1"/>
</dbReference>
<feature type="transmembrane region" description="Helical" evidence="8">
    <location>
        <begin position="208"/>
        <end position="231"/>
    </location>
</feature>
<dbReference type="EMBL" id="JANRMI010000003">
    <property type="protein sequence ID" value="MDG0816962.1"/>
    <property type="molecule type" value="Genomic_DNA"/>
</dbReference>
<evidence type="ECO:0000256" key="8">
    <source>
        <dbReference type="SAM" id="Phobius"/>
    </source>
</evidence>
<sequence>MLTFWRNLSVAKKLYTVVGVMAFLVALELLTLLFAMSTLSTLRAFASGESTWSKAQKSSIHSLHLYILTQDEKYYQAFKSYLIPVMGDRRSRQELMKPNFNRDVVVQGFREGGVAETDIPRVITLITRFHNAPYLRDAIQYWNESDAKIDTLIASAEKVREKVNSGGISRQEADRFLAETSEINNQATVLAEAFSRVLGEGSRWLENMLMMGLFFAVLTVESTGLILTIAFNRNLSRSLGEINQAAKNLGEGNLSTSPLIPVRSNDELGQLAMTLNKMSMDLEKNIGQRVRAENASQVKTLFLANMSHEIRTPLGVIIGMTEIIKDPNLPESERMKYIKIIESTGKNLTGIINDILDITKVESGHLQIQRSNFDLDELLTEVADMMKMKADEQRNRFEVIKDSNLSAEVFTDRNRLQQILINLVNNAIKFTQDGVVQVRYGKQNNSIYFDVIDSGIGIPEESKKDLFQAFAQIDSSTTRKYEGTGLGLVLSKKIAQAMNGDVILLSSTLGKGSTFRVVLSAASNGTIESTSMASKSAAGLPSGFAGASTPSNSADQKQIEGKRILIVDDSSDNRLLIELYLKKKGVISDFADNGAVAVEKALANSYDIILMDMQMPVMDGYTATKTLREKGFTKPIIALTAHAMAEDRNRCLEAGCNDYLTKPVDSLKLYSTVHSYVVS</sequence>
<dbReference type="InterPro" id="IPR036890">
    <property type="entry name" value="HATPase_C_sf"/>
</dbReference>
<dbReference type="CDD" id="cd06225">
    <property type="entry name" value="HAMP"/>
    <property type="match status" value="1"/>
</dbReference>
<evidence type="ECO:0000256" key="5">
    <source>
        <dbReference type="ARBA" id="ARBA00022679"/>
    </source>
</evidence>
<dbReference type="PROSITE" id="PS50110">
    <property type="entry name" value="RESPONSE_REGULATORY"/>
    <property type="match status" value="1"/>
</dbReference>
<dbReference type="Gene3D" id="3.40.50.2300">
    <property type="match status" value="1"/>
</dbReference>
<dbReference type="InterPro" id="IPR003661">
    <property type="entry name" value="HisK_dim/P_dom"/>
</dbReference>
<dbReference type="Gene3D" id="6.10.340.10">
    <property type="match status" value="1"/>
</dbReference>
<comment type="caution">
    <text evidence="12">The sequence shown here is derived from an EMBL/GenBank/DDBJ whole genome shotgun (WGS) entry which is preliminary data.</text>
</comment>
<dbReference type="SUPFAM" id="SSF158472">
    <property type="entry name" value="HAMP domain-like"/>
    <property type="match status" value="1"/>
</dbReference>
<evidence type="ECO:0000256" key="1">
    <source>
        <dbReference type="ARBA" id="ARBA00000085"/>
    </source>
</evidence>
<dbReference type="Pfam" id="PF00072">
    <property type="entry name" value="Response_reg"/>
    <property type="match status" value="1"/>
</dbReference>
<dbReference type="Pfam" id="PF00512">
    <property type="entry name" value="HisKA"/>
    <property type="match status" value="1"/>
</dbReference>
<dbReference type="InterPro" id="IPR036097">
    <property type="entry name" value="HisK_dim/P_sf"/>
</dbReference>
<evidence type="ECO:0000313" key="13">
    <source>
        <dbReference type="Proteomes" id="UP001152321"/>
    </source>
</evidence>
<dbReference type="PRINTS" id="PR00344">
    <property type="entry name" value="BCTRLSENSOR"/>
</dbReference>
<dbReference type="InterPro" id="IPR003594">
    <property type="entry name" value="HATPase_dom"/>
</dbReference>
<gene>
    <name evidence="12" type="ORF">NWE73_11340</name>
</gene>
<dbReference type="Gene3D" id="1.10.287.130">
    <property type="match status" value="1"/>
</dbReference>
<dbReference type="InterPro" id="IPR004358">
    <property type="entry name" value="Sig_transdc_His_kin-like_C"/>
</dbReference>
<keyword evidence="8" id="KW-0812">Transmembrane</keyword>
<dbReference type="SMART" id="SM00448">
    <property type="entry name" value="REC"/>
    <property type="match status" value="1"/>
</dbReference>
<dbReference type="SUPFAM" id="SSF52172">
    <property type="entry name" value="CheY-like"/>
    <property type="match status" value="1"/>
</dbReference>
<reference evidence="12" key="1">
    <citation type="submission" date="2022-08" db="EMBL/GenBank/DDBJ databases">
        <title>Novel Bdellovibrio Species Isolated from Svalbard: Designation Bdellovibrio svalbardensis.</title>
        <authorList>
            <person name="Mitchell R.J."/>
            <person name="Choi S.Y."/>
        </authorList>
    </citation>
    <scope>NUCLEOTIDE SEQUENCE</scope>
    <source>
        <strain evidence="12">PAP01</strain>
    </source>
</reference>
<dbReference type="RefSeq" id="WP_277578439.1">
    <property type="nucleotide sequence ID" value="NZ_JANRMI010000003.1"/>
</dbReference>
<dbReference type="Proteomes" id="UP001152321">
    <property type="component" value="Unassembled WGS sequence"/>
</dbReference>
<comment type="catalytic activity">
    <reaction evidence="1">
        <text>ATP + protein L-histidine = ADP + protein N-phospho-L-histidine.</text>
        <dbReference type="EC" id="2.7.13.3"/>
    </reaction>
</comment>
<feature type="domain" description="Response regulatory" evidence="10">
    <location>
        <begin position="563"/>
        <end position="677"/>
    </location>
</feature>
<evidence type="ECO:0000259" key="11">
    <source>
        <dbReference type="PROSITE" id="PS50885"/>
    </source>
</evidence>
<keyword evidence="8" id="KW-0472">Membrane</keyword>
<evidence type="ECO:0000256" key="4">
    <source>
        <dbReference type="ARBA" id="ARBA00022553"/>
    </source>
</evidence>
<dbReference type="CDD" id="cd16922">
    <property type="entry name" value="HATPase_EvgS-ArcB-TorS-like"/>
    <property type="match status" value="1"/>
</dbReference>
<dbReference type="PROSITE" id="PS50109">
    <property type="entry name" value="HIS_KIN"/>
    <property type="match status" value="1"/>
</dbReference>
<dbReference type="CDD" id="cd17546">
    <property type="entry name" value="REC_hyHK_CKI1_RcsC-like"/>
    <property type="match status" value="1"/>
</dbReference>
<dbReference type="InterPro" id="IPR011006">
    <property type="entry name" value="CheY-like_superfamily"/>
</dbReference>
<feature type="domain" description="HAMP" evidence="11">
    <location>
        <begin position="233"/>
        <end position="287"/>
    </location>
</feature>
<comment type="subcellular location">
    <subcellularLocation>
        <location evidence="2">Membrane</location>
    </subcellularLocation>
</comment>
<dbReference type="InterPro" id="IPR005467">
    <property type="entry name" value="His_kinase_dom"/>
</dbReference>
<evidence type="ECO:0000256" key="6">
    <source>
        <dbReference type="ARBA" id="ARBA00022777"/>
    </source>
</evidence>
<name>A0ABT6DKC2_9BACT</name>
<dbReference type="InterPro" id="IPR003660">
    <property type="entry name" value="HAMP_dom"/>
</dbReference>
<evidence type="ECO:0000313" key="12">
    <source>
        <dbReference type="EMBL" id="MDG0816962.1"/>
    </source>
</evidence>
<proteinExistence type="predicted"/>
<dbReference type="Gene3D" id="3.30.565.10">
    <property type="entry name" value="Histidine kinase-like ATPase, C-terminal domain"/>
    <property type="match status" value="1"/>
</dbReference>
<keyword evidence="8" id="KW-1133">Transmembrane helix</keyword>
<dbReference type="SUPFAM" id="SSF47384">
    <property type="entry name" value="Homodimeric domain of signal transducing histidine kinase"/>
    <property type="match status" value="1"/>
</dbReference>